<dbReference type="EMBL" id="CAKOGP040002258">
    <property type="protein sequence ID" value="CAJ1966161.1"/>
    <property type="molecule type" value="Genomic_DNA"/>
</dbReference>
<evidence type="ECO:0000256" key="2">
    <source>
        <dbReference type="SAM" id="SignalP"/>
    </source>
</evidence>
<proteinExistence type="predicted"/>
<gene>
    <name evidence="3" type="ORF">CYCCA115_LOCUS21744</name>
</gene>
<protein>
    <submittedName>
        <fullName evidence="3">Uncharacterized protein</fullName>
    </submittedName>
</protein>
<accession>A0AAD2PXE8</accession>
<reference evidence="3" key="1">
    <citation type="submission" date="2023-08" db="EMBL/GenBank/DDBJ databases">
        <authorList>
            <person name="Audoor S."/>
            <person name="Bilcke G."/>
        </authorList>
    </citation>
    <scope>NUCLEOTIDE SEQUENCE</scope>
</reference>
<evidence type="ECO:0000313" key="3">
    <source>
        <dbReference type="EMBL" id="CAJ1966161.1"/>
    </source>
</evidence>
<organism evidence="3 4">
    <name type="scientific">Cylindrotheca closterium</name>
    <dbReference type="NCBI Taxonomy" id="2856"/>
    <lineage>
        <taxon>Eukaryota</taxon>
        <taxon>Sar</taxon>
        <taxon>Stramenopiles</taxon>
        <taxon>Ochrophyta</taxon>
        <taxon>Bacillariophyta</taxon>
        <taxon>Bacillariophyceae</taxon>
        <taxon>Bacillariophycidae</taxon>
        <taxon>Bacillariales</taxon>
        <taxon>Bacillariaceae</taxon>
        <taxon>Cylindrotheca</taxon>
    </lineage>
</organism>
<feature type="region of interest" description="Disordered" evidence="1">
    <location>
        <begin position="46"/>
        <end position="105"/>
    </location>
</feature>
<keyword evidence="2" id="KW-0732">Signal</keyword>
<evidence type="ECO:0000313" key="4">
    <source>
        <dbReference type="Proteomes" id="UP001295423"/>
    </source>
</evidence>
<dbReference type="Proteomes" id="UP001295423">
    <property type="component" value="Unassembled WGS sequence"/>
</dbReference>
<dbReference type="AlphaFoldDB" id="A0AAD2PXE8"/>
<sequence>MIRSLVLLSVLLFTNCASSFESRLVRHNKATPSFLFQGKHSRSFTSIGASGNDDKSDPDLSTADQNSDDDAGTQEVQTTKPTSTRIGGRRKRSRQDTTKVPAEADSSRNNRIASILSKFRTPTLVFLVLLLVKGFFSGGETSTYYYSYESTVYETRSYVSDGEVKTSRSESRSFKSNIPGMDQRSLYFDNFDEQ</sequence>
<evidence type="ECO:0000256" key="1">
    <source>
        <dbReference type="SAM" id="MobiDB-lite"/>
    </source>
</evidence>
<keyword evidence="4" id="KW-1185">Reference proteome</keyword>
<name>A0AAD2PXE8_9STRA</name>
<feature type="chain" id="PRO_5042000932" evidence="2">
    <location>
        <begin position="20"/>
        <end position="194"/>
    </location>
</feature>
<feature type="compositionally biased region" description="Polar residues" evidence="1">
    <location>
        <begin position="74"/>
        <end position="85"/>
    </location>
</feature>
<comment type="caution">
    <text evidence="3">The sequence shown here is derived from an EMBL/GenBank/DDBJ whole genome shotgun (WGS) entry which is preliminary data.</text>
</comment>
<feature type="signal peptide" evidence="2">
    <location>
        <begin position="1"/>
        <end position="19"/>
    </location>
</feature>